<comment type="caution">
    <text evidence="8">The sequence shown here is derived from an EMBL/GenBank/DDBJ whole genome shotgun (WGS) entry which is preliminary data.</text>
</comment>
<dbReference type="GO" id="GO:0032259">
    <property type="term" value="P:methylation"/>
    <property type="evidence" value="ECO:0007669"/>
    <property type="project" value="UniProtKB-KW"/>
</dbReference>
<proteinExistence type="inferred from homology"/>
<name>A0A4R0NG88_9SPHI</name>
<dbReference type="InterPro" id="IPR050210">
    <property type="entry name" value="tRNA_Adenine-N(6)_MTase"/>
</dbReference>
<dbReference type="InterPro" id="IPR007848">
    <property type="entry name" value="Small_mtfrase_dom"/>
</dbReference>
<evidence type="ECO:0000256" key="1">
    <source>
        <dbReference type="ARBA" id="ARBA00022490"/>
    </source>
</evidence>
<comment type="similarity">
    <text evidence="6">Belongs to the methyltransferase superfamily. tRNA (adenine-N(6)-)-methyltransferase family.</text>
</comment>
<dbReference type="PRINTS" id="PR00507">
    <property type="entry name" value="N12N6MTFRASE"/>
</dbReference>
<dbReference type="CDD" id="cd02440">
    <property type="entry name" value="AdoMet_MTases"/>
    <property type="match status" value="1"/>
</dbReference>
<accession>A0A4R0NG88</accession>
<dbReference type="PANTHER" id="PTHR47739">
    <property type="entry name" value="TRNA1(VAL) (ADENINE(37)-N6)-METHYLTRANSFERASE"/>
    <property type="match status" value="1"/>
</dbReference>
<keyword evidence="1 6" id="KW-0963">Cytoplasm</keyword>
<dbReference type="HAMAP" id="MF_01872">
    <property type="entry name" value="tRNA_methyltr_YfiC"/>
    <property type="match status" value="1"/>
</dbReference>
<keyword evidence="4 6" id="KW-0949">S-adenosyl-L-methionine</keyword>
<evidence type="ECO:0000256" key="4">
    <source>
        <dbReference type="ARBA" id="ARBA00022691"/>
    </source>
</evidence>
<dbReference type="InterPro" id="IPR022882">
    <property type="entry name" value="tRNA_adenine-N6_MeTrfase"/>
</dbReference>
<dbReference type="GO" id="GO:0005737">
    <property type="term" value="C:cytoplasm"/>
    <property type="evidence" value="ECO:0007669"/>
    <property type="project" value="UniProtKB-SubCell"/>
</dbReference>
<evidence type="ECO:0000256" key="2">
    <source>
        <dbReference type="ARBA" id="ARBA00022603"/>
    </source>
</evidence>
<evidence type="ECO:0000256" key="6">
    <source>
        <dbReference type="HAMAP-Rule" id="MF_01872"/>
    </source>
</evidence>
<evidence type="ECO:0000259" key="7">
    <source>
        <dbReference type="Pfam" id="PF05175"/>
    </source>
</evidence>
<dbReference type="Gene3D" id="3.40.50.150">
    <property type="entry name" value="Vaccinia Virus protein VP39"/>
    <property type="match status" value="1"/>
</dbReference>
<dbReference type="EC" id="2.1.1.223" evidence="6"/>
<dbReference type="SUPFAM" id="SSF53335">
    <property type="entry name" value="S-adenosyl-L-methionine-dependent methyltransferases"/>
    <property type="match status" value="1"/>
</dbReference>
<comment type="catalytic activity">
    <reaction evidence="6">
        <text>adenosine(37) in tRNA1(Val) + S-adenosyl-L-methionine = N(6)-methyladenosine(37) in tRNA1(Val) + S-adenosyl-L-homocysteine + H(+)</text>
        <dbReference type="Rhea" id="RHEA:43160"/>
        <dbReference type="Rhea" id="RHEA-COMP:10369"/>
        <dbReference type="Rhea" id="RHEA-COMP:10370"/>
        <dbReference type="ChEBI" id="CHEBI:15378"/>
        <dbReference type="ChEBI" id="CHEBI:57856"/>
        <dbReference type="ChEBI" id="CHEBI:59789"/>
        <dbReference type="ChEBI" id="CHEBI:74411"/>
        <dbReference type="ChEBI" id="CHEBI:74449"/>
        <dbReference type="EC" id="2.1.1.223"/>
    </reaction>
</comment>
<reference evidence="8 9" key="1">
    <citation type="submission" date="2019-02" db="EMBL/GenBank/DDBJ databases">
        <title>Pedobacter sp. RP-1-14 sp. nov., isolated from Arctic soil.</title>
        <authorList>
            <person name="Dahal R.H."/>
        </authorList>
    </citation>
    <scope>NUCLEOTIDE SEQUENCE [LARGE SCALE GENOMIC DNA]</scope>
    <source>
        <strain evidence="8 9">RP-1-14</strain>
    </source>
</reference>
<dbReference type="PROSITE" id="PS00092">
    <property type="entry name" value="N6_MTASE"/>
    <property type="match status" value="1"/>
</dbReference>
<comment type="function">
    <text evidence="6">Specifically methylates the adenine in position 37 of tRNA(1)(Val) (anticodon cmo5UAC).</text>
</comment>
<dbReference type="AlphaFoldDB" id="A0A4R0NG88"/>
<dbReference type="GO" id="GO:0003676">
    <property type="term" value="F:nucleic acid binding"/>
    <property type="evidence" value="ECO:0007669"/>
    <property type="project" value="InterPro"/>
</dbReference>
<dbReference type="Proteomes" id="UP000293347">
    <property type="component" value="Unassembled WGS sequence"/>
</dbReference>
<dbReference type="OrthoDB" id="5383291at2"/>
<evidence type="ECO:0000256" key="5">
    <source>
        <dbReference type="ARBA" id="ARBA00022694"/>
    </source>
</evidence>
<keyword evidence="9" id="KW-1185">Reference proteome</keyword>
<protein>
    <recommendedName>
        <fullName evidence="6">tRNA1(Val) (adenine(37)-N6)-methyltransferase</fullName>
        <ecNumber evidence="6">2.1.1.223</ecNumber>
    </recommendedName>
    <alternativeName>
        <fullName evidence="6">tRNA m6A37 methyltransferase</fullName>
    </alternativeName>
</protein>
<keyword evidence="2 6" id="KW-0489">Methyltransferase</keyword>
<dbReference type="Pfam" id="PF05175">
    <property type="entry name" value="MTS"/>
    <property type="match status" value="1"/>
</dbReference>
<evidence type="ECO:0000256" key="3">
    <source>
        <dbReference type="ARBA" id="ARBA00022679"/>
    </source>
</evidence>
<dbReference type="InterPro" id="IPR029063">
    <property type="entry name" value="SAM-dependent_MTases_sf"/>
</dbReference>
<dbReference type="PANTHER" id="PTHR47739:SF1">
    <property type="entry name" value="TRNA1(VAL) (ADENINE(37)-N6)-METHYLTRANSFERASE"/>
    <property type="match status" value="1"/>
</dbReference>
<dbReference type="EMBL" id="SJSL01000007">
    <property type="protein sequence ID" value="TCC98293.1"/>
    <property type="molecule type" value="Genomic_DNA"/>
</dbReference>
<keyword evidence="3 6" id="KW-0808">Transferase</keyword>
<dbReference type="InterPro" id="IPR002052">
    <property type="entry name" value="DNA_methylase_N6_adenine_CS"/>
</dbReference>
<dbReference type="RefSeq" id="WP_131597665.1">
    <property type="nucleotide sequence ID" value="NZ_SJSL01000007.1"/>
</dbReference>
<evidence type="ECO:0000313" key="9">
    <source>
        <dbReference type="Proteomes" id="UP000293347"/>
    </source>
</evidence>
<gene>
    <name evidence="8" type="ORF">EZ437_19085</name>
</gene>
<feature type="domain" description="Methyltransferase small" evidence="7">
    <location>
        <begin position="26"/>
        <end position="157"/>
    </location>
</feature>
<comment type="subcellular location">
    <subcellularLocation>
        <location evidence="6">Cytoplasm</location>
    </subcellularLocation>
</comment>
<sequence>MGNVFRFKQFEVDQEGCAMRINTDGVLLAAIAAHVKPSRILDIGTGTGVIALMMAQRFPTALIDAVEIDGSAALAAAGNFRSSPFADRVSAFQTDIAAYEPENRYDLIISNPPFFVNDLKNPESRKSLARHAAEDFFETLVLKAATLLSEVGVLWLILPVKSADQVVSIGKTAGLVLHKEVSICSDVTKPVIRKVIALGRTTRAAEEERLYIYEAEGVYTHAYKELLKDFFLAF</sequence>
<organism evidence="8 9">
    <name type="scientific">Pedobacter psychroterrae</name>
    <dbReference type="NCBI Taxonomy" id="2530453"/>
    <lineage>
        <taxon>Bacteria</taxon>
        <taxon>Pseudomonadati</taxon>
        <taxon>Bacteroidota</taxon>
        <taxon>Sphingobacteriia</taxon>
        <taxon>Sphingobacteriales</taxon>
        <taxon>Sphingobacteriaceae</taxon>
        <taxon>Pedobacter</taxon>
    </lineage>
</organism>
<dbReference type="GO" id="GO:0016430">
    <property type="term" value="F:tRNA (adenine-N6)-methyltransferase activity"/>
    <property type="evidence" value="ECO:0007669"/>
    <property type="project" value="UniProtKB-UniRule"/>
</dbReference>
<evidence type="ECO:0000313" key="8">
    <source>
        <dbReference type="EMBL" id="TCC98293.1"/>
    </source>
</evidence>
<dbReference type="GO" id="GO:0008033">
    <property type="term" value="P:tRNA processing"/>
    <property type="evidence" value="ECO:0007669"/>
    <property type="project" value="UniProtKB-UniRule"/>
</dbReference>
<keyword evidence="5 6" id="KW-0819">tRNA processing</keyword>